<dbReference type="InterPro" id="IPR045304">
    <property type="entry name" value="LbH_SAT"/>
</dbReference>
<dbReference type="Gene3D" id="1.10.3130.10">
    <property type="entry name" value="serine acetyltransferase, domain 1"/>
    <property type="match status" value="1"/>
</dbReference>
<evidence type="ECO:0000313" key="6">
    <source>
        <dbReference type="EMBL" id="SNS38471.1"/>
    </source>
</evidence>
<dbReference type="InterPro" id="IPR011004">
    <property type="entry name" value="Trimer_LpxA-like_sf"/>
</dbReference>
<proteinExistence type="predicted"/>
<dbReference type="InterPro" id="IPR053376">
    <property type="entry name" value="Serine_acetyltransferase"/>
</dbReference>
<dbReference type="CDD" id="cd03354">
    <property type="entry name" value="LbH_SAT"/>
    <property type="match status" value="1"/>
</dbReference>
<gene>
    <name evidence="6" type="ORF">SAMN06296052_105236</name>
</gene>
<organism evidence="6 7">
    <name type="scientific">Pontibacter ummariensis</name>
    <dbReference type="NCBI Taxonomy" id="1610492"/>
    <lineage>
        <taxon>Bacteria</taxon>
        <taxon>Pseudomonadati</taxon>
        <taxon>Bacteroidota</taxon>
        <taxon>Cytophagia</taxon>
        <taxon>Cytophagales</taxon>
        <taxon>Hymenobacteraceae</taxon>
        <taxon>Pontibacter</taxon>
    </lineage>
</organism>
<dbReference type="PANTHER" id="PTHR42811">
    <property type="entry name" value="SERINE ACETYLTRANSFERASE"/>
    <property type="match status" value="1"/>
</dbReference>
<accession>A0A239E269</accession>
<feature type="domain" description="Serine acetyltransferase N-terminal" evidence="5">
    <location>
        <begin position="74"/>
        <end position="141"/>
    </location>
</feature>
<dbReference type="AlphaFoldDB" id="A0A239E269"/>
<dbReference type="GO" id="GO:0009001">
    <property type="term" value="F:serine O-acetyltransferase activity"/>
    <property type="evidence" value="ECO:0007669"/>
    <property type="project" value="InterPro"/>
</dbReference>
<evidence type="ECO:0000256" key="3">
    <source>
        <dbReference type="ARBA" id="ARBA00022679"/>
    </source>
</evidence>
<dbReference type="EMBL" id="FZOQ01000005">
    <property type="protein sequence ID" value="SNS38471.1"/>
    <property type="molecule type" value="Genomic_DNA"/>
</dbReference>
<dbReference type="GO" id="GO:0006535">
    <property type="term" value="P:cysteine biosynthetic process from serine"/>
    <property type="evidence" value="ECO:0007669"/>
    <property type="project" value="InterPro"/>
</dbReference>
<protein>
    <recommendedName>
        <fullName evidence="1">Serine acetyltransferase</fullName>
    </recommendedName>
</protein>
<evidence type="ECO:0000259" key="5">
    <source>
        <dbReference type="Pfam" id="PF06426"/>
    </source>
</evidence>
<dbReference type="Pfam" id="PF06426">
    <property type="entry name" value="SATase_N"/>
    <property type="match status" value="1"/>
</dbReference>
<keyword evidence="4" id="KW-0012">Acyltransferase</keyword>
<dbReference type="InterPro" id="IPR010493">
    <property type="entry name" value="Ser_AcTrfase_N"/>
</dbReference>
<evidence type="ECO:0000256" key="2">
    <source>
        <dbReference type="ARBA" id="ARBA00022605"/>
    </source>
</evidence>
<dbReference type="SUPFAM" id="SSF51161">
    <property type="entry name" value="Trimeric LpxA-like enzymes"/>
    <property type="match status" value="1"/>
</dbReference>
<sequence>MLELKHQLAGYVFRPIMNSQFVNTLFKHHQEAKHHLPASAICHLVEGVLQLLFPPLADERFETVRELEVYADGLQHDLLRTLTSIEPQLPQSAREVAQQMMEQLPYIHQLLLQDAEAIAAGDPAAQSIGEVIRTYPGFKAIAVHRMAHALYQLQVPLFPRVLSEYAHARTGIDIHPGARIGSNFCIDHGTGIVIGETCLIGDHVKIYQGVTLGALSVDKAMANIKRHPTIESGVVIYAGATILGGNTVIGKNSIIGGNVWLTESVPPYSRVYHRPQVDVRRAADPAEAINFSI</sequence>
<evidence type="ECO:0000256" key="1">
    <source>
        <dbReference type="ARBA" id="ARBA00018522"/>
    </source>
</evidence>
<name>A0A239E269_9BACT</name>
<keyword evidence="2" id="KW-0028">Amino-acid biosynthesis</keyword>
<keyword evidence="3 6" id="KW-0808">Transferase</keyword>
<dbReference type="InterPro" id="IPR042122">
    <property type="entry name" value="Ser_AcTrfase_N_sf"/>
</dbReference>
<reference evidence="7" key="1">
    <citation type="submission" date="2017-06" db="EMBL/GenBank/DDBJ databases">
        <authorList>
            <person name="Varghese N."/>
            <person name="Submissions S."/>
        </authorList>
    </citation>
    <scope>NUCLEOTIDE SEQUENCE [LARGE SCALE GENOMIC DNA]</scope>
    <source>
        <strain evidence="7">NKM1</strain>
    </source>
</reference>
<dbReference type="UniPathway" id="UPA00136">
    <property type="reaction ID" value="UER00199"/>
</dbReference>
<dbReference type="Gene3D" id="2.160.10.10">
    <property type="entry name" value="Hexapeptide repeat proteins"/>
    <property type="match status" value="1"/>
</dbReference>
<dbReference type="NCBIfam" id="NF041874">
    <property type="entry name" value="EPS_EpsC"/>
    <property type="match status" value="1"/>
</dbReference>
<evidence type="ECO:0000313" key="7">
    <source>
        <dbReference type="Proteomes" id="UP000198432"/>
    </source>
</evidence>
<dbReference type="Proteomes" id="UP000198432">
    <property type="component" value="Unassembled WGS sequence"/>
</dbReference>
<keyword evidence="7" id="KW-1185">Reference proteome</keyword>
<evidence type="ECO:0000256" key="4">
    <source>
        <dbReference type="ARBA" id="ARBA00023315"/>
    </source>
</evidence>
<dbReference type="GO" id="GO:0005737">
    <property type="term" value="C:cytoplasm"/>
    <property type="evidence" value="ECO:0007669"/>
    <property type="project" value="InterPro"/>
</dbReference>